<dbReference type="InterPro" id="IPR012338">
    <property type="entry name" value="Beta-lactam/transpept-like"/>
</dbReference>
<keyword evidence="3" id="KW-0121">Carboxypeptidase</keyword>
<reference evidence="3 4" key="1">
    <citation type="submission" date="2018-11" db="EMBL/GenBank/DDBJ databases">
        <title>Genomes From Bacteria Associated with the Canine Oral Cavity: a Test Case for Automated Genome-Based Taxonomic Assignment.</title>
        <authorList>
            <person name="Coil D.A."/>
            <person name="Jospin G."/>
            <person name="Darling A.E."/>
            <person name="Wallis C."/>
            <person name="Davis I.J."/>
            <person name="Harris S."/>
            <person name="Eisen J.A."/>
            <person name="Holcombe L.J."/>
            <person name="O'Flynn C."/>
        </authorList>
    </citation>
    <scope>NUCLEOTIDE SEQUENCE [LARGE SCALE GENOMIC DNA]</scope>
    <source>
        <strain evidence="3 4">OH5050</strain>
    </source>
</reference>
<dbReference type="AlphaFoldDB" id="A0A3P1VB06"/>
<dbReference type="EMBL" id="RQZC01000001">
    <property type="protein sequence ID" value="RRD30847.1"/>
    <property type="molecule type" value="Genomic_DNA"/>
</dbReference>
<dbReference type="Pfam" id="PF02113">
    <property type="entry name" value="Peptidase_S13"/>
    <property type="match status" value="2"/>
</dbReference>
<dbReference type="Gene3D" id="3.40.710.10">
    <property type="entry name" value="DD-peptidase/beta-lactamase superfamily"/>
    <property type="match status" value="2"/>
</dbReference>
<dbReference type="EC" id="3.4.16.4" evidence="3"/>
<dbReference type="PANTHER" id="PTHR30023">
    <property type="entry name" value="D-ALANYL-D-ALANINE CARBOXYPEPTIDASE"/>
    <property type="match status" value="1"/>
</dbReference>
<accession>A0A3P1VB06</accession>
<comment type="similarity">
    <text evidence="1">Belongs to the peptidase S13 family.</text>
</comment>
<keyword evidence="3" id="KW-0645">Protease</keyword>
<keyword evidence="4" id="KW-1185">Reference proteome</keyword>
<name>A0A3P1VB06_9ACTO</name>
<dbReference type="GO" id="GO:0006508">
    <property type="term" value="P:proteolysis"/>
    <property type="evidence" value="ECO:0007669"/>
    <property type="project" value="InterPro"/>
</dbReference>
<evidence type="ECO:0000313" key="4">
    <source>
        <dbReference type="Proteomes" id="UP000271272"/>
    </source>
</evidence>
<dbReference type="PRINTS" id="PR00922">
    <property type="entry name" value="DADACBPTASE3"/>
</dbReference>
<dbReference type="Proteomes" id="UP000271272">
    <property type="component" value="Unassembled WGS sequence"/>
</dbReference>
<comment type="caution">
    <text evidence="3">The sequence shown here is derived from an EMBL/GenBank/DDBJ whole genome shotgun (WGS) entry which is preliminary data.</text>
</comment>
<dbReference type="PANTHER" id="PTHR30023:SF0">
    <property type="entry name" value="PENICILLIN-SENSITIVE CARBOXYPEPTIDASE A"/>
    <property type="match status" value="1"/>
</dbReference>
<protein>
    <submittedName>
        <fullName evidence="3">D-alanyl-D-alanine carboxypeptidase/D-alanyl-D-alanine-endopeptidase</fullName>
        <ecNumber evidence="3">3.4.16.4</ecNumber>
    </submittedName>
</protein>
<evidence type="ECO:0000256" key="1">
    <source>
        <dbReference type="ARBA" id="ARBA00006096"/>
    </source>
</evidence>
<dbReference type="GO" id="GO:0000270">
    <property type="term" value="P:peptidoglycan metabolic process"/>
    <property type="evidence" value="ECO:0007669"/>
    <property type="project" value="TreeGrafter"/>
</dbReference>
<organism evidence="3 4">
    <name type="scientific">Actinomyces bowdenii</name>
    <dbReference type="NCBI Taxonomy" id="131109"/>
    <lineage>
        <taxon>Bacteria</taxon>
        <taxon>Bacillati</taxon>
        <taxon>Actinomycetota</taxon>
        <taxon>Actinomycetes</taxon>
        <taxon>Actinomycetales</taxon>
        <taxon>Actinomycetaceae</taxon>
        <taxon>Actinomyces</taxon>
    </lineage>
</organism>
<dbReference type="OrthoDB" id="56883at2"/>
<proteinExistence type="inferred from homology"/>
<dbReference type="SUPFAM" id="SSF56601">
    <property type="entry name" value="beta-lactamase/transpeptidase-like"/>
    <property type="match status" value="1"/>
</dbReference>
<dbReference type="InterPro" id="IPR000667">
    <property type="entry name" value="Peptidase_S13"/>
</dbReference>
<dbReference type="GO" id="GO:0009002">
    <property type="term" value="F:serine-type D-Ala-D-Ala carboxypeptidase activity"/>
    <property type="evidence" value="ECO:0007669"/>
    <property type="project" value="UniProtKB-EC"/>
</dbReference>
<gene>
    <name evidence="3" type="primary">dacB</name>
    <name evidence="3" type="ORF">EII10_01730</name>
</gene>
<keyword evidence="2 3" id="KW-0378">Hydrolase</keyword>
<dbReference type="RefSeq" id="WP_124932759.1">
    <property type="nucleotide sequence ID" value="NZ_RQZC01000001.1"/>
</dbReference>
<sequence>MRKAQIASLTAASLLVAGGYYGLADALDLVPGPVTAAPMDIAAQPYPTIAAPDAALAQPSGLDPQAPAPSSAALSAMVSEMASDKALEGGSVSASIIDVATGQELVNHSAASGVTPASSNKLLVAQASLSLMGADHTLATSTVLEGQNLTLVGGGDVLLAEDEGDPTATAGRAGLGDLARLSAQALKDKGVTSVSVRLDDTLFTGPTWNDGWEAGNEAWVGKIQPIMVDVSAHHGQATYPEDPALEAAQAFRDHLAAEGITVSGDITRAAAPDSATELASVHSAPLEDILALSLKTSDNTMTEVEGRLVAVASGQSADFQGAARAVLDQLGKDGLDTTGVTLLDSSGLAKGNKVPSRLLAQILARAAGPDGGTPGRALISALPVGALDGTLHDRFHGSDAAGTVRAKTGTLEQTVSLSGVVTTAEGRLLAFAVLLDGFPAENGGSAKAVLDDRLITPLAACGCRG</sequence>
<evidence type="ECO:0000256" key="2">
    <source>
        <dbReference type="ARBA" id="ARBA00022801"/>
    </source>
</evidence>
<dbReference type="NCBIfam" id="TIGR00666">
    <property type="entry name" value="PBP4"/>
    <property type="match status" value="1"/>
</dbReference>
<evidence type="ECO:0000313" key="3">
    <source>
        <dbReference type="EMBL" id="RRD30847.1"/>
    </source>
</evidence>